<dbReference type="GO" id="GO:0019867">
    <property type="term" value="C:outer membrane"/>
    <property type="evidence" value="ECO:0007669"/>
    <property type="project" value="InterPro"/>
</dbReference>
<comment type="caution">
    <text evidence="7">The sequence shown here is derived from an EMBL/GenBank/DDBJ whole genome shotgun (WGS) entry which is preliminary data.</text>
</comment>
<evidence type="ECO:0000256" key="4">
    <source>
        <dbReference type="ARBA" id="ARBA00023136"/>
    </source>
</evidence>
<evidence type="ECO:0000259" key="6">
    <source>
        <dbReference type="Pfam" id="PF01103"/>
    </source>
</evidence>
<evidence type="ECO:0000313" key="8">
    <source>
        <dbReference type="Proteomes" id="UP000244174"/>
    </source>
</evidence>
<organism evidence="7 8">
    <name type="scientific">Christiangramia gaetbulicola</name>
    <dbReference type="NCBI Taxonomy" id="703340"/>
    <lineage>
        <taxon>Bacteria</taxon>
        <taxon>Pseudomonadati</taxon>
        <taxon>Bacteroidota</taxon>
        <taxon>Flavobacteriia</taxon>
        <taxon>Flavobacteriales</taxon>
        <taxon>Flavobacteriaceae</taxon>
        <taxon>Christiangramia</taxon>
    </lineage>
</organism>
<dbReference type="Proteomes" id="UP000244174">
    <property type="component" value="Unassembled WGS sequence"/>
</dbReference>
<gene>
    <name evidence="7" type="ORF">C8P64_1650</name>
</gene>
<evidence type="ECO:0000313" key="7">
    <source>
        <dbReference type="EMBL" id="PTX43124.1"/>
    </source>
</evidence>
<evidence type="ECO:0000256" key="2">
    <source>
        <dbReference type="ARBA" id="ARBA00022692"/>
    </source>
</evidence>
<dbReference type="InterPro" id="IPR039910">
    <property type="entry name" value="D15-like"/>
</dbReference>
<dbReference type="Pfam" id="PF01103">
    <property type="entry name" value="Omp85"/>
    <property type="match status" value="1"/>
</dbReference>
<keyword evidence="5" id="KW-0998">Cell outer membrane</keyword>
<dbReference type="RefSeq" id="WP_108171577.1">
    <property type="nucleotide sequence ID" value="NZ_QBKQ01000002.1"/>
</dbReference>
<dbReference type="AlphaFoldDB" id="A0A2T6AH33"/>
<comment type="subcellular location">
    <subcellularLocation>
        <location evidence="1">Membrane</location>
    </subcellularLocation>
</comment>
<dbReference type="OrthoDB" id="9814535at2"/>
<proteinExistence type="predicted"/>
<keyword evidence="4" id="KW-0472">Membrane</keyword>
<evidence type="ECO:0000256" key="5">
    <source>
        <dbReference type="ARBA" id="ARBA00023237"/>
    </source>
</evidence>
<accession>A0A2T6AH33</accession>
<keyword evidence="3" id="KW-0732">Signal</keyword>
<sequence length="772" mass="88213">MRIRYPAIIILLIFIQSCSVEKFIPDDEFLYTGADIEFESDSTIVNKPKLTTELNNVLRPEPNSKFLGMRPGLYFYYKAQREKPGFINKFLNKKIGEEPVYLSDVDLNNTEDIIINRLENRGYFYSRVSSSTTEDEDAKTASASYTLNVPSPYTMASYQLDSDSLLVYKDIKENLDKTTLEEGMPFDLPELKQERERIDRHLKKDGYYNFNPGFLIFEADTNQYVKKKFDLFLRLKKDVPSKSVIPYKISNVNVYPNNNIEEDSLSKNFERYKNKNYLQEDLFFKPKYLDPYILIETGDYYDPEKSRNTSRRLGTIGVYKFVNIRYDEIDTLSTDSLGLLEANIFLSPLKKRAIRAELQAVTKSNSFAGPHLALTFVNRNLFKGGETLNISANLGYEFQFGSANNLGSNSLQLGISNDLIIPRLLFPITFSKNYFKYDIPKTKISLGGDYLRRTQLFTLASLNSTFGYFWNANRYVTHEFNPISLNYVSLTNVTPEFQDILDENPFLERSFEQEFIAGLTYSFTYNGLIDAQKRNAFFLNSNFDMAGNTMSLFGKEAEDGNKEVLGLEYAQYAKLDLDLRYHLRLGKQQTIATRLFAGYGLPYGNSDVIPFSKQYFSGGPYSVRAFQTRALGPGTFDPSEPTELTDPGDEPTENITYRDQTGNIRLEANAEYRFPIVTYLNGAFFVDAGNIWTSEARPETTNRDGEGSGEFGSGFMNELGIGTGVGLRIDIQSFVIRFDLAFPLHDPREPAGERWVNDFGSPIFNFAIGYPF</sequence>
<keyword evidence="8" id="KW-1185">Reference proteome</keyword>
<evidence type="ECO:0000256" key="3">
    <source>
        <dbReference type="ARBA" id="ARBA00022729"/>
    </source>
</evidence>
<evidence type="ECO:0000256" key="1">
    <source>
        <dbReference type="ARBA" id="ARBA00004370"/>
    </source>
</evidence>
<name>A0A2T6AH33_9FLAO</name>
<dbReference type="PANTHER" id="PTHR12815">
    <property type="entry name" value="SORTING AND ASSEMBLY MACHINERY SAMM50 PROTEIN FAMILY MEMBER"/>
    <property type="match status" value="1"/>
</dbReference>
<dbReference type="PANTHER" id="PTHR12815:SF47">
    <property type="entry name" value="TRANSLOCATION AND ASSEMBLY MODULE SUBUNIT TAMA"/>
    <property type="match status" value="1"/>
</dbReference>
<dbReference type="EMBL" id="QBKQ01000002">
    <property type="protein sequence ID" value="PTX43124.1"/>
    <property type="molecule type" value="Genomic_DNA"/>
</dbReference>
<dbReference type="InterPro" id="IPR000184">
    <property type="entry name" value="Bac_surfAg_D15"/>
</dbReference>
<keyword evidence="2" id="KW-0812">Transmembrane</keyword>
<reference evidence="7 8" key="1">
    <citation type="submission" date="2018-04" db="EMBL/GenBank/DDBJ databases">
        <title>Genomic Encyclopedia of Archaeal and Bacterial Type Strains, Phase II (KMG-II): from individual species to whole genera.</title>
        <authorList>
            <person name="Goeker M."/>
        </authorList>
    </citation>
    <scope>NUCLEOTIDE SEQUENCE [LARGE SCALE GENOMIC DNA]</scope>
    <source>
        <strain evidence="7 8">DSM 23082</strain>
    </source>
</reference>
<feature type="domain" description="Bacterial surface antigen (D15)" evidence="6">
    <location>
        <begin position="380"/>
        <end position="770"/>
    </location>
</feature>
<dbReference type="Gene3D" id="2.40.160.50">
    <property type="entry name" value="membrane protein fhac: a member of the omp85/tpsb transporter family"/>
    <property type="match status" value="1"/>
</dbReference>
<protein>
    <submittedName>
        <fullName evidence="7">Outer membrane protein assembly factor BamA</fullName>
    </submittedName>
</protein>
<dbReference type="PROSITE" id="PS51257">
    <property type="entry name" value="PROKAR_LIPOPROTEIN"/>
    <property type="match status" value="1"/>
</dbReference>